<dbReference type="WBParaSite" id="GPLIN_000341600">
    <property type="protein sequence ID" value="GPLIN_000341600"/>
    <property type="gene ID" value="GPLIN_000341600"/>
</dbReference>
<keyword evidence="1" id="KW-1185">Reference proteome</keyword>
<organism evidence="1 2">
    <name type="scientific">Globodera pallida</name>
    <name type="common">Potato cyst nematode worm</name>
    <name type="synonym">Heterodera pallida</name>
    <dbReference type="NCBI Taxonomy" id="36090"/>
    <lineage>
        <taxon>Eukaryota</taxon>
        <taxon>Metazoa</taxon>
        <taxon>Ecdysozoa</taxon>
        <taxon>Nematoda</taxon>
        <taxon>Chromadorea</taxon>
        <taxon>Rhabditida</taxon>
        <taxon>Tylenchina</taxon>
        <taxon>Tylenchomorpha</taxon>
        <taxon>Tylenchoidea</taxon>
        <taxon>Heteroderidae</taxon>
        <taxon>Heteroderinae</taxon>
        <taxon>Globodera</taxon>
    </lineage>
</organism>
<reference evidence="1" key="1">
    <citation type="submission" date="2013-12" db="EMBL/GenBank/DDBJ databases">
        <authorList>
            <person name="Aslett M."/>
        </authorList>
    </citation>
    <scope>NUCLEOTIDE SEQUENCE [LARGE SCALE GENOMIC DNA]</scope>
    <source>
        <strain evidence="1">Lindley</strain>
    </source>
</reference>
<proteinExistence type="predicted"/>
<dbReference type="AlphaFoldDB" id="A0A183BS30"/>
<sequence>MTDIIKRQQRFITGRNNGLHEVQQVPGDYDPKEGLLYAKRPGERASNSFVNSLFKTLTIFKRSEGKKMADHLMGLYKMI</sequence>
<protein>
    <submittedName>
        <fullName evidence="2">Transposase</fullName>
    </submittedName>
</protein>
<reference evidence="2" key="3">
    <citation type="submission" date="2016-06" db="UniProtKB">
        <authorList>
            <consortium name="WormBaseParasite"/>
        </authorList>
    </citation>
    <scope>IDENTIFICATION</scope>
</reference>
<reference evidence="1" key="2">
    <citation type="submission" date="2014-05" db="EMBL/GenBank/DDBJ databases">
        <title>The genome and life-stage specific transcriptomes of Globodera pallida elucidate key aspects of plant parasitism by a cyst nematode.</title>
        <authorList>
            <person name="Cotton J.A."/>
            <person name="Lilley C.J."/>
            <person name="Jones L.M."/>
            <person name="Kikuchi T."/>
            <person name="Reid A.J."/>
            <person name="Thorpe P."/>
            <person name="Tsai I.J."/>
            <person name="Beasley H."/>
            <person name="Blok V."/>
            <person name="Cock P.J.A."/>
            <person name="Van den Akker S.E."/>
            <person name="Holroyd N."/>
            <person name="Hunt M."/>
            <person name="Mantelin S."/>
            <person name="Naghra H."/>
            <person name="Pain A."/>
            <person name="Palomares-Rius J.E."/>
            <person name="Zarowiecki M."/>
            <person name="Berriman M."/>
            <person name="Jones J.T."/>
            <person name="Urwin P.E."/>
        </authorList>
    </citation>
    <scope>NUCLEOTIDE SEQUENCE [LARGE SCALE GENOMIC DNA]</scope>
    <source>
        <strain evidence="1">Lindley</strain>
    </source>
</reference>
<accession>A0A183BS30</accession>
<dbReference type="Proteomes" id="UP000050741">
    <property type="component" value="Unassembled WGS sequence"/>
</dbReference>
<evidence type="ECO:0000313" key="2">
    <source>
        <dbReference type="WBParaSite" id="GPLIN_000341600"/>
    </source>
</evidence>
<evidence type="ECO:0000313" key="1">
    <source>
        <dbReference type="Proteomes" id="UP000050741"/>
    </source>
</evidence>
<name>A0A183BS30_GLOPA</name>